<dbReference type="Pfam" id="PF18925">
    <property type="entry name" value="DUF5675"/>
    <property type="match status" value="1"/>
</dbReference>
<dbReference type="AlphaFoldDB" id="A0A0B8PLR5"/>
<gene>
    <name evidence="2" type="ORF">JCM19232_2629</name>
</gene>
<protein>
    <recommendedName>
        <fullName evidence="1">DUF5675 domain-containing protein</fullName>
    </recommendedName>
</protein>
<name>A0A0B8PLR5_9VIBR</name>
<reference evidence="2 3" key="2">
    <citation type="submission" date="2015-01" db="EMBL/GenBank/DDBJ databases">
        <authorList>
            <consortium name="NBRP consortium"/>
            <person name="Sawabe T."/>
            <person name="Meirelles P."/>
            <person name="Feng G."/>
            <person name="Sayaka M."/>
            <person name="Hattori M."/>
            <person name="Ohkuma M."/>
        </authorList>
    </citation>
    <scope>NUCLEOTIDE SEQUENCE [LARGE SCALE GENOMIC DNA]</scope>
    <source>
        <strain evidence="2 3">JCM19232</strain>
    </source>
</reference>
<organism evidence="2 3">
    <name type="scientific">Vibrio ishigakensis</name>
    <dbReference type="NCBI Taxonomy" id="1481914"/>
    <lineage>
        <taxon>Bacteria</taxon>
        <taxon>Pseudomonadati</taxon>
        <taxon>Pseudomonadota</taxon>
        <taxon>Gammaproteobacteria</taxon>
        <taxon>Vibrionales</taxon>
        <taxon>Vibrionaceae</taxon>
        <taxon>Vibrio</taxon>
    </lineage>
</organism>
<sequence length="142" mass="16209">MKQEPFLKLITKNIPSVGTFGELFVGGFKQAVSVEREWQDNEKNISCVPAGRYKLIPHYSEKFGHVYALDNEALGVTPFGPSQRTLIYIHSANFPHELQGCIAFGETYHPFEWGVSDSKLATNKIYDLIKEQNIDEIEIIRY</sequence>
<proteinExistence type="predicted"/>
<accession>A0A0B8PLR5</accession>
<evidence type="ECO:0000313" key="2">
    <source>
        <dbReference type="EMBL" id="GAM63649.1"/>
    </source>
</evidence>
<evidence type="ECO:0000259" key="1">
    <source>
        <dbReference type="Pfam" id="PF18925"/>
    </source>
</evidence>
<comment type="caution">
    <text evidence="2">The sequence shown here is derived from an EMBL/GenBank/DDBJ whole genome shotgun (WGS) entry which is preliminary data.</text>
</comment>
<reference evidence="2 3" key="1">
    <citation type="submission" date="2015-01" db="EMBL/GenBank/DDBJ databases">
        <title>Vibrio sp. C5 JCM 19232 whole genome shotgun sequence.</title>
        <authorList>
            <person name="Sawabe T."/>
            <person name="Meirelles P."/>
            <person name="Feng G."/>
            <person name="Sayaka M."/>
            <person name="Hattori M."/>
            <person name="Ohkuma M."/>
        </authorList>
    </citation>
    <scope>NUCLEOTIDE SEQUENCE [LARGE SCALE GENOMIC DNA]</scope>
    <source>
        <strain evidence="2 3">JCM19232</strain>
    </source>
</reference>
<dbReference type="EMBL" id="BBSA01000009">
    <property type="protein sequence ID" value="GAM63649.1"/>
    <property type="molecule type" value="Genomic_DNA"/>
</dbReference>
<feature type="domain" description="DUF5675" evidence="1">
    <location>
        <begin position="18"/>
        <end position="131"/>
    </location>
</feature>
<dbReference type="InterPro" id="IPR043732">
    <property type="entry name" value="DUF5675"/>
</dbReference>
<evidence type="ECO:0000313" key="3">
    <source>
        <dbReference type="Proteomes" id="UP000031670"/>
    </source>
</evidence>
<dbReference type="Proteomes" id="UP000031670">
    <property type="component" value="Unassembled WGS sequence"/>
</dbReference>